<dbReference type="RefSeq" id="WP_131756888.1">
    <property type="nucleotide sequence ID" value="NZ_CAACUY010000022.1"/>
</dbReference>
<dbReference type="EMBL" id="JBHTGP010000013">
    <property type="protein sequence ID" value="MFD0687597.1"/>
    <property type="molecule type" value="Genomic_DNA"/>
</dbReference>
<accession>A0ABW2XP68</accession>
<sequence>MAVDLAWEYAARQFAPPPVSPYLGDPVRWMQERRRAHLWSMRREIAQSIADHEHTAVKSCHDAGQSWIAAQIAAYWIDVHPPGEAFVVSRAPTYAQVHAILRKEIRKAAKNPDGDPLPGRGLQSDEWKLDDGTLVGGRQ</sequence>
<evidence type="ECO:0000256" key="1">
    <source>
        <dbReference type="SAM" id="MobiDB-lite"/>
    </source>
</evidence>
<protein>
    <submittedName>
        <fullName evidence="2">Uncharacterized protein</fullName>
    </submittedName>
</protein>
<evidence type="ECO:0000313" key="2">
    <source>
        <dbReference type="EMBL" id="MFD0687597.1"/>
    </source>
</evidence>
<keyword evidence="3" id="KW-1185">Reference proteome</keyword>
<evidence type="ECO:0000313" key="3">
    <source>
        <dbReference type="Proteomes" id="UP001597063"/>
    </source>
</evidence>
<proteinExistence type="predicted"/>
<reference evidence="3" key="1">
    <citation type="journal article" date="2019" name="Int. J. Syst. Evol. Microbiol.">
        <title>The Global Catalogue of Microorganisms (GCM) 10K type strain sequencing project: providing services to taxonomists for standard genome sequencing and annotation.</title>
        <authorList>
            <consortium name="The Broad Institute Genomics Platform"/>
            <consortium name="The Broad Institute Genome Sequencing Center for Infectious Disease"/>
            <person name="Wu L."/>
            <person name="Ma J."/>
        </authorList>
    </citation>
    <scope>NUCLEOTIDE SEQUENCE [LARGE SCALE GENOMIC DNA]</scope>
    <source>
        <strain evidence="3">JCM 9371</strain>
    </source>
</reference>
<feature type="region of interest" description="Disordered" evidence="1">
    <location>
        <begin position="107"/>
        <end position="139"/>
    </location>
</feature>
<name>A0ABW2XP68_9ACTN</name>
<gene>
    <name evidence="2" type="ORF">ACFQZM_24085</name>
</gene>
<comment type="caution">
    <text evidence="2">The sequence shown here is derived from an EMBL/GenBank/DDBJ whole genome shotgun (WGS) entry which is preliminary data.</text>
</comment>
<dbReference type="Proteomes" id="UP001597063">
    <property type="component" value="Unassembled WGS sequence"/>
</dbReference>
<organism evidence="2 3">
    <name type="scientific">Actinomadura fibrosa</name>
    <dbReference type="NCBI Taxonomy" id="111802"/>
    <lineage>
        <taxon>Bacteria</taxon>
        <taxon>Bacillati</taxon>
        <taxon>Actinomycetota</taxon>
        <taxon>Actinomycetes</taxon>
        <taxon>Streptosporangiales</taxon>
        <taxon>Thermomonosporaceae</taxon>
        <taxon>Actinomadura</taxon>
    </lineage>
</organism>